<evidence type="ECO:0000313" key="1">
    <source>
        <dbReference type="EMBL" id="PQA59142.1"/>
    </source>
</evidence>
<dbReference type="EMBL" id="PTRA01000001">
    <property type="protein sequence ID" value="PQA59142.1"/>
    <property type="molecule type" value="Genomic_DNA"/>
</dbReference>
<proteinExistence type="predicted"/>
<accession>A0A2S7IN34</accession>
<name>A0A2S7IN34_9BACT</name>
<comment type="caution">
    <text evidence="1">The sequence shown here is derived from an EMBL/GenBank/DDBJ whole genome shotgun (WGS) entry which is preliminary data.</text>
</comment>
<reference evidence="2" key="1">
    <citation type="submission" date="2018-02" db="EMBL/GenBank/DDBJ databases">
        <title>Genome sequencing of Solimonas sp. HR-BB.</title>
        <authorList>
            <person name="Lee Y."/>
            <person name="Jeon C.O."/>
        </authorList>
    </citation>
    <scope>NUCLEOTIDE SEQUENCE [LARGE SCALE GENOMIC DNA]</scope>
    <source>
        <strain evidence="2">HR-U</strain>
    </source>
</reference>
<gene>
    <name evidence="1" type="ORF">C5O19_05665</name>
</gene>
<evidence type="ECO:0000313" key="2">
    <source>
        <dbReference type="Proteomes" id="UP000239590"/>
    </source>
</evidence>
<organism evidence="1 2">
    <name type="scientific">Siphonobacter curvatus</name>
    <dbReference type="NCBI Taxonomy" id="2094562"/>
    <lineage>
        <taxon>Bacteria</taxon>
        <taxon>Pseudomonadati</taxon>
        <taxon>Bacteroidota</taxon>
        <taxon>Cytophagia</taxon>
        <taxon>Cytophagales</taxon>
        <taxon>Cytophagaceae</taxon>
        <taxon>Siphonobacter</taxon>
    </lineage>
</organism>
<protein>
    <submittedName>
        <fullName evidence="1">Uncharacterized protein</fullName>
    </submittedName>
</protein>
<dbReference type="AlphaFoldDB" id="A0A2S7IN34"/>
<dbReference type="Proteomes" id="UP000239590">
    <property type="component" value="Unassembled WGS sequence"/>
</dbReference>
<sequence length="81" mass="9449">MDNPGKTQTQIEQYSLWEDPKGNTWLALYRWRTGGFGPYTHLEMVWLESRTNHVFKYAEVENAIEKGQFQAVEKVNVSNPS</sequence>
<keyword evidence="2" id="KW-1185">Reference proteome</keyword>